<proteinExistence type="predicted"/>
<gene>
    <name evidence="2" type="ORF">KTU01_02900</name>
</gene>
<dbReference type="AlphaFoldDB" id="A0A512I945"/>
<keyword evidence="3" id="KW-1185">Reference proteome</keyword>
<evidence type="ECO:0000313" key="2">
    <source>
        <dbReference type="EMBL" id="GEO94167.1"/>
    </source>
</evidence>
<evidence type="ECO:0000256" key="1">
    <source>
        <dbReference type="SAM" id="MobiDB-lite"/>
    </source>
</evidence>
<reference evidence="2 3" key="1">
    <citation type="submission" date="2019-07" db="EMBL/GenBank/DDBJ databases">
        <title>Whole genome shotgun sequence of Kocuria turfanensis NBRC 107627.</title>
        <authorList>
            <person name="Hosoyama A."/>
            <person name="Uohara A."/>
            <person name="Ohji S."/>
            <person name="Ichikawa N."/>
        </authorList>
    </citation>
    <scope>NUCLEOTIDE SEQUENCE [LARGE SCALE GENOMIC DNA]</scope>
    <source>
        <strain evidence="2 3">NBRC 107627</strain>
    </source>
</reference>
<dbReference type="Proteomes" id="UP000321103">
    <property type="component" value="Unassembled WGS sequence"/>
</dbReference>
<protein>
    <submittedName>
        <fullName evidence="2">Uncharacterized protein</fullName>
    </submittedName>
</protein>
<name>A0A512I945_9MICC</name>
<organism evidence="2 3">
    <name type="scientific">Kocuria turfanensis</name>
    <dbReference type="NCBI Taxonomy" id="388357"/>
    <lineage>
        <taxon>Bacteria</taxon>
        <taxon>Bacillati</taxon>
        <taxon>Actinomycetota</taxon>
        <taxon>Actinomycetes</taxon>
        <taxon>Micrococcales</taxon>
        <taxon>Micrococcaceae</taxon>
        <taxon>Kocuria</taxon>
    </lineage>
</organism>
<feature type="compositionally biased region" description="Low complexity" evidence="1">
    <location>
        <begin position="18"/>
        <end position="31"/>
    </location>
</feature>
<accession>A0A512I945</accession>
<dbReference type="EMBL" id="BJZS01000009">
    <property type="protein sequence ID" value="GEO94167.1"/>
    <property type="molecule type" value="Genomic_DNA"/>
</dbReference>
<comment type="caution">
    <text evidence="2">The sequence shown here is derived from an EMBL/GenBank/DDBJ whole genome shotgun (WGS) entry which is preliminary data.</text>
</comment>
<feature type="region of interest" description="Disordered" evidence="1">
    <location>
        <begin position="18"/>
        <end position="61"/>
    </location>
</feature>
<sequence>MARPCRVATVVRTREPGGAFRARAGGPPTAAVVSGAGTRGRGDRPLPQAVSEGGTMPAGQGKNIRRVTSVDVIRSRQGDGDAGSYTFELTLDDGVEEYLLVVPESEASTVARLIQHSSSMQLDKNTDDLIFEKYGD</sequence>
<evidence type="ECO:0000313" key="3">
    <source>
        <dbReference type="Proteomes" id="UP000321103"/>
    </source>
</evidence>